<evidence type="ECO:0000313" key="3">
    <source>
        <dbReference type="Proteomes" id="UP001189429"/>
    </source>
</evidence>
<evidence type="ECO:0000313" key="2">
    <source>
        <dbReference type="EMBL" id="CAK0790653.1"/>
    </source>
</evidence>
<evidence type="ECO:0000256" key="1">
    <source>
        <dbReference type="SAM" id="MobiDB-lite"/>
    </source>
</evidence>
<organism evidence="2 3">
    <name type="scientific">Prorocentrum cordatum</name>
    <dbReference type="NCBI Taxonomy" id="2364126"/>
    <lineage>
        <taxon>Eukaryota</taxon>
        <taxon>Sar</taxon>
        <taxon>Alveolata</taxon>
        <taxon>Dinophyceae</taxon>
        <taxon>Prorocentrales</taxon>
        <taxon>Prorocentraceae</taxon>
        <taxon>Prorocentrum</taxon>
    </lineage>
</organism>
<feature type="compositionally biased region" description="Basic residues" evidence="1">
    <location>
        <begin position="87"/>
        <end position="98"/>
    </location>
</feature>
<dbReference type="EMBL" id="CAUYUJ010000455">
    <property type="protein sequence ID" value="CAK0790653.1"/>
    <property type="molecule type" value="Genomic_DNA"/>
</dbReference>
<proteinExistence type="predicted"/>
<gene>
    <name evidence="2" type="ORF">PCOR1329_LOCUS1874</name>
</gene>
<feature type="compositionally biased region" description="Basic and acidic residues" evidence="1">
    <location>
        <begin position="1"/>
        <end position="26"/>
    </location>
</feature>
<feature type="region of interest" description="Disordered" evidence="1">
    <location>
        <begin position="1"/>
        <end position="31"/>
    </location>
</feature>
<feature type="region of interest" description="Disordered" evidence="1">
    <location>
        <begin position="87"/>
        <end position="211"/>
    </location>
</feature>
<dbReference type="Proteomes" id="UP001189429">
    <property type="component" value="Unassembled WGS sequence"/>
</dbReference>
<protein>
    <submittedName>
        <fullName evidence="2">Uncharacterized protein</fullName>
    </submittedName>
</protein>
<keyword evidence="3" id="KW-1185">Reference proteome</keyword>
<sequence length="229" mass="24521">ARRAERALARADDVAHAEGRPREHRAAGGLGAGARRDLWSWRPQIRAAGVQPLGLPRGPQRRHGADHLVLGALPEPEGLCQLWLHRGRSSTQRGRRSQRSPGPGGAHLSWRRRASGAALHPGRRGHVARAPKGVRGARLADRVAGAQPGGDRHRPGVPQQRAARRGQRGEHARQPPAAVTSRRSRAARSAPRGPLNRASRVGLPGPPVTRGVAEALCAPPRLLQRACEA</sequence>
<accession>A0ABN9PCR0</accession>
<comment type="caution">
    <text evidence="2">The sequence shown here is derived from an EMBL/GenBank/DDBJ whole genome shotgun (WGS) entry which is preliminary data.</text>
</comment>
<feature type="compositionally biased region" description="Low complexity" evidence="1">
    <location>
        <begin position="174"/>
        <end position="192"/>
    </location>
</feature>
<feature type="non-terminal residue" evidence="2">
    <location>
        <position position="229"/>
    </location>
</feature>
<feature type="non-terminal residue" evidence="2">
    <location>
        <position position="1"/>
    </location>
</feature>
<name>A0ABN9PCR0_9DINO</name>
<reference evidence="2" key="1">
    <citation type="submission" date="2023-10" db="EMBL/GenBank/DDBJ databases">
        <authorList>
            <person name="Chen Y."/>
            <person name="Shah S."/>
            <person name="Dougan E. K."/>
            <person name="Thang M."/>
            <person name="Chan C."/>
        </authorList>
    </citation>
    <scope>NUCLEOTIDE SEQUENCE [LARGE SCALE GENOMIC DNA]</scope>
</reference>